<keyword evidence="5 13" id="KW-0255">Endonuclease</keyword>
<evidence type="ECO:0000256" key="10">
    <source>
        <dbReference type="ARBA" id="ARBA00023172"/>
    </source>
</evidence>
<evidence type="ECO:0000256" key="7">
    <source>
        <dbReference type="ARBA" id="ARBA00022801"/>
    </source>
</evidence>
<comment type="similarity">
    <text evidence="1 13">Belongs to the RuvC family.</text>
</comment>
<reference evidence="15 16" key="1">
    <citation type="journal article" date="2014" name="BMC Genomics">
        <title>The genome of the intracellular bacterium of the coastal bivalve, Solemya velum: a blueprint for thriving in and out of symbiosis.</title>
        <authorList>
            <person name="Dmytrenko O."/>
            <person name="Russell S.L."/>
            <person name="Loo W.T."/>
            <person name="Fontanez K.M."/>
            <person name="Liao L."/>
            <person name="Roeselers G."/>
            <person name="Sharma R."/>
            <person name="Stewart F.J."/>
            <person name="Newton I.L."/>
            <person name="Woyke T."/>
            <person name="Wu D."/>
            <person name="Lang J.M."/>
            <person name="Eisen J.A."/>
            <person name="Cavanaugh C.M."/>
        </authorList>
    </citation>
    <scope>NUCLEOTIDE SEQUENCE [LARGE SCALE GENOMIC DNA]</scope>
    <source>
        <strain evidence="15 16">WH</strain>
    </source>
</reference>
<evidence type="ECO:0000256" key="14">
    <source>
        <dbReference type="NCBIfam" id="TIGR00228"/>
    </source>
</evidence>
<comment type="caution">
    <text evidence="15">The sequence shown here is derived from an EMBL/GenBank/DDBJ whole genome shotgun (WGS) entry which is preliminary data.</text>
</comment>
<evidence type="ECO:0000256" key="12">
    <source>
        <dbReference type="ARBA" id="ARBA00029354"/>
    </source>
</evidence>
<keyword evidence="16" id="KW-1185">Reference proteome</keyword>
<dbReference type="GO" id="GO:0006281">
    <property type="term" value="P:DNA repair"/>
    <property type="evidence" value="ECO:0007669"/>
    <property type="project" value="UniProtKB-UniRule"/>
</dbReference>
<dbReference type="GO" id="GO:0003677">
    <property type="term" value="F:DNA binding"/>
    <property type="evidence" value="ECO:0007669"/>
    <property type="project" value="UniProtKB-KW"/>
</dbReference>
<feature type="binding site" evidence="13">
    <location>
        <position position="9"/>
    </location>
    <ligand>
        <name>Mg(2+)</name>
        <dbReference type="ChEBI" id="CHEBI:18420"/>
        <label>1</label>
    </ligand>
</feature>
<dbReference type="AlphaFoldDB" id="A0A0B0H5L1"/>
<dbReference type="Proteomes" id="UP000030856">
    <property type="component" value="Unassembled WGS sequence"/>
</dbReference>
<dbReference type="eggNOG" id="COG0817">
    <property type="taxonomic scope" value="Bacteria"/>
</dbReference>
<dbReference type="Gene3D" id="3.30.420.10">
    <property type="entry name" value="Ribonuclease H-like superfamily/Ribonuclease H"/>
    <property type="match status" value="1"/>
</dbReference>
<evidence type="ECO:0000256" key="5">
    <source>
        <dbReference type="ARBA" id="ARBA00022759"/>
    </source>
</evidence>
<evidence type="ECO:0000256" key="4">
    <source>
        <dbReference type="ARBA" id="ARBA00022723"/>
    </source>
</evidence>
<dbReference type="PANTHER" id="PTHR30194:SF3">
    <property type="entry name" value="CROSSOVER JUNCTION ENDODEOXYRIBONUCLEASE RUVC"/>
    <property type="match status" value="1"/>
</dbReference>
<dbReference type="GO" id="GO:0048476">
    <property type="term" value="C:Holliday junction resolvase complex"/>
    <property type="evidence" value="ECO:0007669"/>
    <property type="project" value="UniProtKB-UniRule"/>
</dbReference>
<comment type="subunit">
    <text evidence="13">Homodimer which binds Holliday junction (HJ) DNA. The HJ becomes 2-fold symmetrical on binding to RuvC with unstacked arms; it has a different conformation from HJ DNA in complex with RuvA. In the full resolvosome a probable DNA-RuvA(4)-RuvB(12)-RuvC(2) complex forms which resolves the HJ.</text>
</comment>
<feature type="active site" evidence="13">
    <location>
        <position position="68"/>
    </location>
</feature>
<dbReference type="GO" id="GO:0008821">
    <property type="term" value="F:crossover junction DNA endonuclease activity"/>
    <property type="evidence" value="ECO:0007669"/>
    <property type="project" value="UniProtKB-UniRule"/>
</dbReference>
<keyword evidence="7 13" id="KW-0378">Hydrolase</keyword>
<evidence type="ECO:0000256" key="9">
    <source>
        <dbReference type="ARBA" id="ARBA00023125"/>
    </source>
</evidence>
<evidence type="ECO:0000256" key="1">
    <source>
        <dbReference type="ARBA" id="ARBA00009518"/>
    </source>
</evidence>
<keyword evidence="2 13" id="KW-0963">Cytoplasm</keyword>
<dbReference type="PRINTS" id="PR00696">
    <property type="entry name" value="RSOLVASERUVC"/>
</dbReference>
<evidence type="ECO:0000256" key="6">
    <source>
        <dbReference type="ARBA" id="ARBA00022763"/>
    </source>
</evidence>
<evidence type="ECO:0000313" key="15">
    <source>
        <dbReference type="EMBL" id="KHF24360.1"/>
    </source>
</evidence>
<sequence>MMRKILGIDPGSRYTGYGLITSDGRHSQHLVSGRLRLDQFGFCDRLGEIYKGIDALIKEFTPDEVAIEQVFMAKNAASALKLGQARGAAISAAVVRGYKVHEYAPRLVKQAVVGTGGADKTQVTHMVRVLLNLKTEELTEDQADALAIALCHAHTGDAEKRIEALS</sequence>
<accession>A0A0B0H5L1</accession>
<dbReference type="InterPro" id="IPR036397">
    <property type="entry name" value="RNaseH_sf"/>
</dbReference>
<feature type="active site" evidence="13">
    <location>
        <position position="141"/>
    </location>
</feature>
<dbReference type="FunFam" id="3.30.420.10:FF:000002">
    <property type="entry name" value="Crossover junction endodeoxyribonuclease RuvC"/>
    <property type="match status" value="1"/>
</dbReference>
<gene>
    <name evidence="13" type="primary">ruvC</name>
    <name evidence="15" type="ORF">JV46_27620</name>
</gene>
<dbReference type="GO" id="GO:0000287">
    <property type="term" value="F:magnesium ion binding"/>
    <property type="evidence" value="ECO:0007669"/>
    <property type="project" value="UniProtKB-UniRule"/>
</dbReference>
<name>A0A0B0H5L1_SOVGS</name>
<dbReference type="EMBL" id="JRAA01000003">
    <property type="protein sequence ID" value="KHF24360.1"/>
    <property type="molecule type" value="Genomic_DNA"/>
</dbReference>
<feature type="binding site" evidence="13">
    <location>
        <position position="141"/>
    </location>
    <ligand>
        <name>Mg(2+)</name>
        <dbReference type="ChEBI" id="CHEBI:18420"/>
        <label>1</label>
    </ligand>
</feature>
<dbReference type="NCBIfam" id="TIGR00228">
    <property type="entry name" value="ruvC"/>
    <property type="match status" value="1"/>
</dbReference>
<evidence type="ECO:0000256" key="2">
    <source>
        <dbReference type="ARBA" id="ARBA00022490"/>
    </source>
</evidence>
<keyword evidence="8 13" id="KW-0460">Magnesium</keyword>
<comment type="cofactor">
    <cofactor evidence="13">
        <name>Mg(2+)</name>
        <dbReference type="ChEBI" id="CHEBI:18420"/>
    </cofactor>
    <text evidence="13">Binds 2 Mg(2+) ion per subunit.</text>
</comment>
<comment type="function">
    <text evidence="13">The RuvA-RuvB-RuvC complex processes Holliday junction (HJ) DNA during genetic recombination and DNA repair. Endonuclease that resolves HJ intermediates. Cleaves cruciform DNA by making single-stranded nicks across the HJ at symmetrical positions within the homologous arms, yielding a 5'-phosphate and a 3'-hydroxyl group; requires a central core of homology in the junction. The consensus cleavage sequence is 5'-(A/T)TT(C/G)-3'. Cleavage occurs on the 3'-side of the TT dinucleotide at the point of strand exchange. HJ branch migration catalyzed by RuvA-RuvB allows RuvC to scan DNA until it finds its consensus sequence, where it cleaves and resolves the cruciform DNA.</text>
</comment>
<dbReference type="HAMAP" id="MF_00034">
    <property type="entry name" value="RuvC"/>
    <property type="match status" value="1"/>
</dbReference>
<dbReference type="GO" id="GO:0006310">
    <property type="term" value="P:DNA recombination"/>
    <property type="evidence" value="ECO:0007669"/>
    <property type="project" value="UniProtKB-UniRule"/>
</dbReference>
<evidence type="ECO:0000256" key="3">
    <source>
        <dbReference type="ARBA" id="ARBA00022722"/>
    </source>
</evidence>
<keyword evidence="9 13" id="KW-0238">DNA-binding</keyword>
<keyword evidence="4 13" id="KW-0479">Metal-binding</keyword>
<dbReference type="PROSITE" id="PS01321">
    <property type="entry name" value="RUVC"/>
    <property type="match status" value="1"/>
</dbReference>
<dbReference type="STRING" id="2340.JV46_27620"/>
<dbReference type="InterPro" id="IPR002176">
    <property type="entry name" value="X-over_junc_endoDNase_RuvC"/>
</dbReference>
<dbReference type="PATRIC" id="fig|2340.3.peg.2432"/>
<keyword evidence="10 13" id="KW-0233">DNA recombination</keyword>
<evidence type="ECO:0000313" key="16">
    <source>
        <dbReference type="Proteomes" id="UP000030856"/>
    </source>
</evidence>
<feature type="binding site" evidence="13">
    <location>
        <position position="68"/>
    </location>
    <ligand>
        <name>Mg(2+)</name>
        <dbReference type="ChEBI" id="CHEBI:18420"/>
        <label>2</label>
    </ligand>
</feature>
<dbReference type="PANTHER" id="PTHR30194">
    <property type="entry name" value="CROSSOVER JUNCTION ENDODEOXYRIBONUCLEASE RUVC"/>
    <property type="match status" value="1"/>
</dbReference>
<dbReference type="GO" id="GO:0005737">
    <property type="term" value="C:cytoplasm"/>
    <property type="evidence" value="ECO:0007669"/>
    <property type="project" value="UniProtKB-SubCell"/>
</dbReference>
<keyword evidence="6 13" id="KW-0227">DNA damage</keyword>
<evidence type="ECO:0000256" key="8">
    <source>
        <dbReference type="ARBA" id="ARBA00022842"/>
    </source>
</evidence>
<proteinExistence type="inferred from homology"/>
<dbReference type="InterPro" id="IPR012337">
    <property type="entry name" value="RNaseH-like_sf"/>
</dbReference>
<evidence type="ECO:0000256" key="13">
    <source>
        <dbReference type="HAMAP-Rule" id="MF_00034"/>
    </source>
</evidence>
<dbReference type="InterPro" id="IPR020563">
    <property type="entry name" value="X-over_junc_endoDNase_Mg_BS"/>
</dbReference>
<protein>
    <recommendedName>
        <fullName evidence="13 14">Crossover junction endodeoxyribonuclease RuvC</fullName>
        <ecNumber evidence="13 14">3.1.21.10</ecNumber>
    </recommendedName>
    <alternativeName>
        <fullName evidence="13">Holliday junction nuclease RuvC</fullName>
    </alternativeName>
    <alternativeName>
        <fullName evidence="13">Holliday junction resolvase RuvC</fullName>
    </alternativeName>
</protein>
<feature type="active site" evidence="13">
    <location>
        <position position="9"/>
    </location>
</feature>
<organism evidence="15 16">
    <name type="scientific">Solemya velum gill symbiont</name>
    <dbReference type="NCBI Taxonomy" id="2340"/>
    <lineage>
        <taxon>Bacteria</taxon>
        <taxon>Pseudomonadati</taxon>
        <taxon>Pseudomonadota</taxon>
        <taxon>Gammaproteobacteria</taxon>
        <taxon>sulfur-oxidizing symbionts</taxon>
    </lineage>
</organism>
<comment type="catalytic activity">
    <reaction evidence="12 13">
        <text>Endonucleolytic cleavage at a junction such as a reciprocal single-stranded crossover between two homologous DNA duplexes (Holliday junction).</text>
        <dbReference type="EC" id="3.1.21.10"/>
    </reaction>
</comment>
<dbReference type="SUPFAM" id="SSF53098">
    <property type="entry name" value="Ribonuclease H-like"/>
    <property type="match status" value="1"/>
</dbReference>
<dbReference type="Pfam" id="PF02075">
    <property type="entry name" value="RuvC"/>
    <property type="match status" value="1"/>
</dbReference>
<keyword evidence="3 13" id="KW-0540">Nuclease</keyword>
<comment type="subcellular location">
    <subcellularLocation>
        <location evidence="13">Cytoplasm</location>
    </subcellularLocation>
</comment>
<keyword evidence="11 13" id="KW-0234">DNA repair</keyword>
<dbReference type="EC" id="3.1.21.10" evidence="13 14"/>
<dbReference type="CDD" id="cd16962">
    <property type="entry name" value="RuvC"/>
    <property type="match status" value="1"/>
</dbReference>
<evidence type="ECO:0000256" key="11">
    <source>
        <dbReference type="ARBA" id="ARBA00023204"/>
    </source>
</evidence>